<dbReference type="PROSITE" id="PS51996">
    <property type="entry name" value="TR_MART"/>
    <property type="match status" value="1"/>
</dbReference>
<proteinExistence type="inferred from homology"/>
<sequence>MKYDILLGFKQHLKETMNPNTAKTYFTAVKKVFGDYNISSLGDVPKEHIIRQLKTFKTKNELSAAKNGLKKLYEYDSSLKLPDEADFKNIARHKRNKVKSKGKMVDFDQMMRKTNAIRDEKLKYAYRLAAISGLRVSEIADLEPGDISFSDGYIKVHVRNGKGGKEGNVICLKDEYLYERLKEYMQGMEADERIFYGQGYMRKYAYEHGIQMHDFRRAFAVLEKRELQNQGYSSKEANEVVQEQLRHTRFANTERYLSGRKIIAKKLRKEQKLKPKGSAPLVAPNHRQDLEAMEPQELYNLMSELDARDLTEPERQALKFYVGDGFEEINSALYGNQEVPDSVLEYIDILTECLERKEIPRNEVVYRGVNKLSVLFGEEVKNMAIEEIRQKYEGTLFISDGFSSTSIDASISKDFTGNQTGILMRISVPAKMKGMFLGDVCKYKESEILFQRKSVFKINHIDSDDKNIIVDASLIYQVKKKGNMSHGRKK</sequence>
<accession>A0A7X2NP33</accession>
<keyword evidence="6" id="KW-1185">Reference proteome</keyword>
<name>A0A7X2NP33_9CLOT</name>
<dbReference type="GO" id="GO:0006310">
    <property type="term" value="P:DNA recombination"/>
    <property type="evidence" value="ECO:0007669"/>
    <property type="project" value="UniProtKB-KW"/>
</dbReference>
<organism evidence="5 6">
    <name type="scientific">Clostridium porci</name>
    <dbReference type="NCBI Taxonomy" id="2605778"/>
    <lineage>
        <taxon>Bacteria</taxon>
        <taxon>Bacillati</taxon>
        <taxon>Bacillota</taxon>
        <taxon>Clostridia</taxon>
        <taxon>Eubacteriales</taxon>
        <taxon>Clostridiaceae</taxon>
        <taxon>Clostridium</taxon>
    </lineage>
</organism>
<protein>
    <submittedName>
        <fullName evidence="5">Tyrosine-type recombinase/integrase</fullName>
    </submittedName>
</protein>
<evidence type="ECO:0000256" key="2">
    <source>
        <dbReference type="ARBA" id="ARBA00023125"/>
    </source>
</evidence>
<dbReference type="InterPro" id="IPR013762">
    <property type="entry name" value="Integrase-like_cat_sf"/>
</dbReference>
<comment type="similarity">
    <text evidence="1">Belongs to the 'phage' integrase family.</text>
</comment>
<evidence type="ECO:0000256" key="3">
    <source>
        <dbReference type="ARBA" id="ARBA00023172"/>
    </source>
</evidence>
<dbReference type="SUPFAM" id="SSF56349">
    <property type="entry name" value="DNA breaking-rejoining enzymes"/>
    <property type="match status" value="1"/>
</dbReference>
<dbReference type="Pfam" id="PF03496">
    <property type="entry name" value="ADPrib_exo_Tox"/>
    <property type="match status" value="1"/>
</dbReference>
<dbReference type="GO" id="GO:0003677">
    <property type="term" value="F:DNA binding"/>
    <property type="evidence" value="ECO:0007669"/>
    <property type="project" value="UniProtKB-KW"/>
</dbReference>
<dbReference type="PROSITE" id="PS51898">
    <property type="entry name" value="TYR_RECOMBINASE"/>
    <property type="match status" value="1"/>
</dbReference>
<dbReference type="Proteomes" id="UP000429958">
    <property type="component" value="Unassembled WGS sequence"/>
</dbReference>
<keyword evidence="3" id="KW-0233">DNA recombination</keyword>
<dbReference type="InterPro" id="IPR011010">
    <property type="entry name" value="DNA_brk_join_enz"/>
</dbReference>
<dbReference type="InterPro" id="IPR050090">
    <property type="entry name" value="Tyrosine_recombinase_XerCD"/>
</dbReference>
<dbReference type="RefSeq" id="WP_154473867.1">
    <property type="nucleotide sequence ID" value="NZ_VUMD01000026.1"/>
</dbReference>
<evidence type="ECO:0000256" key="1">
    <source>
        <dbReference type="ARBA" id="ARBA00008857"/>
    </source>
</evidence>
<gene>
    <name evidence="5" type="ORF">FYJ39_18565</name>
</gene>
<dbReference type="AlphaFoldDB" id="A0A7X2NP33"/>
<evidence type="ECO:0000313" key="5">
    <source>
        <dbReference type="EMBL" id="MSS38464.1"/>
    </source>
</evidence>
<dbReference type="Gene3D" id="1.10.443.10">
    <property type="entry name" value="Intergrase catalytic core"/>
    <property type="match status" value="1"/>
</dbReference>
<comment type="caution">
    <text evidence="5">The sequence shown here is derived from an EMBL/GenBank/DDBJ whole genome shotgun (WGS) entry which is preliminary data.</text>
</comment>
<dbReference type="GO" id="GO:0005576">
    <property type="term" value="C:extracellular region"/>
    <property type="evidence" value="ECO:0007669"/>
    <property type="project" value="InterPro"/>
</dbReference>
<keyword evidence="2" id="KW-0238">DNA-binding</keyword>
<dbReference type="SUPFAM" id="SSF56399">
    <property type="entry name" value="ADP-ribosylation"/>
    <property type="match status" value="1"/>
</dbReference>
<reference evidence="5 6" key="1">
    <citation type="submission" date="2019-08" db="EMBL/GenBank/DDBJ databases">
        <title>In-depth cultivation of the pig gut microbiome towards novel bacterial diversity and tailored functional studies.</title>
        <authorList>
            <person name="Wylensek D."/>
            <person name="Hitch T.C.A."/>
            <person name="Clavel T."/>
        </authorList>
    </citation>
    <scope>NUCLEOTIDE SEQUENCE [LARGE SCALE GENOMIC DNA]</scope>
    <source>
        <strain evidence="5 6">WCA-389-WT-23D1</strain>
    </source>
</reference>
<evidence type="ECO:0000313" key="6">
    <source>
        <dbReference type="Proteomes" id="UP000429958"/>
    </source>
</evidence>
<dbReference type="InterPro" id="IPR002104">
    <property type="entry name" value="Integrase_catalytic"/>
</dbReference>
<dbReference type="EMBL" id="VUMD01000026">
    <property type="protein sequence ID" value="MSS38464.1"/>
    <property type="molecule type" value="Genomic_DNA"/>
</dbReference>
<dbReference type="PANTHER" id="PTHR30349">
    <property type="entry name" value="PHAGE INTEGRASE-RELATED"/>
    <property type="match status" value="1"/>
</dbReference>
<dbReference type="PANTHER" id="PTHR30349:SF41">
    <property type="entry name" value="INTEGRASE_RECOMBINASE PROTEIN MJ0367-RELATED"/>
    <property type="match status" value="1"/>
</dbReference>
<feature type="domain" description="Tyr recombinase" evidence="4">
    <location>
        <begin position="100"/>
        <end position="272"/>
    </location>
</feature>
<dbReference type="InterPro" id="IPR003540">
    <property type="entry name" value="ADP-ribosyltransferase"/>
</dbReference>
<dbReference type="CDD" id="cd00397">
    <property type="entry name" value="DNA_BRE_C"/>
    <property type="match status" value="1"/>
</dbReference>
<dbReference type="Gene3D" id="3.90.176.10">
    <property type="entry name" value="Toxin ADP-ribosyltransferase, Chain A, domain 1"/>
    <property type="match status" value="1"/>
</dbReference>
<dbReference type="GO" id="GO:0015074">
    <property type="term" value="P:DNA integration"/>
    <property type="evidence" value="ECO:0007669"/>
    <property type="project" value="InterPro"/>
</dbReference>
<dbReference type="Pfam" id="PF00589">
    <property type="entry name" value="Phage_integrase"/>
    <property type="match status" value="1"/>
</dbReference>
<evidence type="ECO:0000259" key="4">
    <source>
        <dbReference type="PROSITE" id="PS51898"/>
    </source>
</evidence>